<name>A0ACC0W3G9_9STRA</name>
<gene>
    <name evidence="1" type="ORF">PsorP6_006491</name>
</gene>
<accession>A0ACC0W3G9</accession>
<organism evidence="1 2">
    <name type="scientific">Peronosclerospora sorghi</name>
    <dbReference type="NCBI Taxonomy" id="230839"/>
    <lineage>
        <taxon>Eukaryota</taxon>
        <taxon>Sar</taxon>
        <taxon>Stramenopiles</taxon>
        <taxon>Oomycota</taxon>
        <taxon>Peronosporomycetes</taxon>
        <taxon>Peronosporales</taxon>
        <taxon>Peronosporaceae</taxon>
        <taxon>Peronosclerospora</taxon>
    </lineage>
</organism>
<proteinExistence type="predicted"/>
<reference evidence="1 2" key="1">
    <citation type="journal article" date="2022" name="bioRxiv">
        <title>The genome of the oomycete Peronosclerospora sorghi, a cosmopolitan pathogen of maize and sorghum, is inflated with dispersed pseudogenes.</title>
        <authorList>
            <person name="Fletcher K."/>
            <person name="Martin F."/>
            <person name="Isakeit T."/>
            <person name="Cavanaugh K."/>
            <person name="Magill C."/>
            <person name="Michelmore R."/>
        </authorList>
    </citation>
    <scope>NUCLEOTIDE SEQUENCE [LARGE SCALE GENOMIC DNA]</scope>
    <source>
        <strain evidence="1">P6</strain>
    </source>
</reference>
<evidence type="ECO:0000313" key="2">
    <source>
        <dbReference type="Proteomes" id="UP001163321"/>
    </source>
</evidence>
<protein>
    <submittedName>
        <fullName evidence="1">Uncharacterized protein</fullName>
    </submittedName>
</protein>
<dbReference type="Proteomes" id="UP001163321">
    <property type="component" value="Chromosome 4"/>
</dbReference>
<dbReference type="EMBL" id="CM047583">
    <property type="protein sequence ID" value="KAI9913002.1"/>
    <property type="molecule type" value="Genomic_DNA"/>
</dbReference>
<evidence type="ECO:0000313" key="1">
    <source>
        <dbReference type="EMBL" id="KAI9913002.1"/>
    </source>
</evidence>
<comment type="caution">
    <text evidence="1">The sequence shown here is derived from an EMBL/GenBank/DDBJ whole genome shotgun (WGS) entry which is preliminary data.</text>
</comment>
<sequence>MQLFISLFNRKGRISRNDTEVAALLGCYQTARLDHEANKHQERDRIITCEMGICGLCQWMVKQTTDKYNNLLTTYREGRRKLDETGGGGLESYRKKYPLWDAMAALLAGNASVQPEHIFYDGVVTTRASATTSSSSRGGNQEATPSRHRNGDILPKVADKNDDSDESLSQPPPPSKRRQVSKAANNDNIQVILEMEKQRQNFAQFRENAHQGALGARSPTRSC</sequence>
<keyword evidence="2" id="KW-1185">Reference proteome</keyword>